<dbReference type="InterPro" id="IPR014015">
    <property type="entry name" value="Helicase_SF3_DNA-vir"/>
</dbReference>
<feature type="region of interest" description="Disordered" evidence="5">
    <location>
        <begin position="811"/>
        <end position="840"/>
    </location>
</feature>
<dbReference type="Pfam" id="PF19263">
    <property type="entry name" value="DUF5906"/>
    <property type="match status" value="1"/>
</dbReference>
<dbReference type="PROSITE" id="PS51206">
    <property type="entry name" value="SF3_HELICASE_1"/>
    <property type="match status" value="1"/>
</dbReference>
<evidence type="ECO:0000256" key="4">
    <source>
        <dbReference type="SAM" id="Coils"/>
    </source>
</evidence>
<keyword evidence="3" id="KW-0067">ATP-binding</keyword>
<feature type="domain" description="SF3 helicase" evidence="6">
    <location>
        <begin position="560"/>
        <end position="721"/>
    </location>
</feature>
<dbReference type="InterPro" id="IPR051620">
    <property type="entry name" value="ORF904-like_C"/>
</dbReference>
<evidence type="ECO:0000256" key="3">
    <source>
        <dbReference type="ARBA" id="ARBA00022840"/>
    </source>
</evidence>
<keyword evidence="2" id="KW-0378">Hydrolase</keyword>
<sequence length="1246" mass="141315">MWKLPILFNEFAPKDTMLAAYAAEYTGTTARRFSRDKEGSSAGAKEFLIATDDDVFEQSHKGFLRGKPQACYEYYLADDRVALKLDLDILGADENFDCDAFLLYTVSFFGTTFRDSFGKELTLSDWIVERTDYDPEKRKHSFHLKETKFRFATMTDLKRFMEGSKADVALLQFLKKKGCDTDEKPLDCSIYREGGLRLLYSSKIGKNRPLHPYKLVDPERALQSQMPGADRASLFDFWVASKFTHVEGYEEVQVPDRVRSVYVSLSESSPDQQLVVGLISLIAVERWEDYHFWIRMLLCLRALGDEYRSIFLRASSQSTKFDAARDPRKWDTTSSRGSVGIGTLHYFAKLDSPEAYGELIRDHAASDVEKAITSGGGHFFIAKVLVSMMPGVIKNVDDIKPRFYHFEGHRWKTGGALRMSLFLSTEVLTIYERLLDDAKKELKKAESSQSDEVETSGLKKRVRSLQRICTNLANHGFKDSVVREVGILTYDPCFLDVLDEDHSLLGFENGVLDLHTGAFRSGCPDDALSLSTRYDFAMGDNMHVQDQIHDFLDSCFDVKEVKDYLVQVMASALYGTNVREKFFIFVGNGANGKSVIFDMLEIAFGEYYGTIDSSFFTQIQKSSGAATPELADKKGKRLVLSPEQDKNEKFQVKRLKLVSGGDEVTARMNYENPIYFRPQFTLFIATNEDVVFSKIDYGVVRRCEVFRFPFTFKAKPNPEDLSEKLIDISLKTDKIKQIPWRQQLMRLLVRELVAERESITAPEAVMAAAQQAIDNSNPLKDWFEGYVQQTEDPADEYTPHAFHEAFLATGDDQRTHSRSSSPSSTSSSANPAPLSTPSPTPFTDFVLARIPDEEIQKLFALSFGEQRRQDPDAVDIDFDDVYRWLGYDRKDNAVRLLKREIPDGQYVLLTNEEGTGPANRASYMISFNQFEELMIAAQTAQGKKARKFVLLLKRILQEYLIAEQEAHVQQVVEVARAHEAARANALQIQLDGLRAQQQHLYCFKLFGDRYKCGIGMDVDRRIRQHRTTCPSGHLVCSVPITCKAMEKLFESVMKEHGAWIRMEEYELTGDESEIKSIFGVFARTEELLNTTPLDQYGTLLNLLETALGTPDITRPVTPAALPPIASSTIAAPSDATQQASNTLSAARRASRDAVDNTNPLKDWFEEYVQQTEDPADEYTPNAFHEAFLATGDDRGMTLRTFGSWMRFFNIKRRILDGYNMYTHVKVRTRQEANLANAIEAMEVSAE</sequence>
<proteinExistence type="predicted"/>
<protein>
    <submittedName>
        <fullName evidence="7">G9496 protein</fullName>
    </submittedName>
</protein>
<name>A0ABP1G3D7_9CHLO</name>
<comment type="caution">
    <text evidence="7">The sequence shown here is derived from an EMBL/GenBank/DDBJ whole genome shotgun (WGS) entry which is preliminary data.</text>
</comment>
<keyword evidence="1" id="KW-0547">Nucleotide-binding</keyword>
<evidence type="ECO:0000313" key="7">
    <source>
        <dbReference type="EMBL" id="CAL5226647.1"/>
    </source>
</evidence>
<dbReference type="InterPro" id="IPR006500">
    <property type="entry name" value="Helicase_put_C_phage/plasmid"/>
</dbReference>
<dbReference type="PANTHER" id="PTHR35372:SF2">
    <property type="entry name" value="SF3 HELICASE DOMAIN-CONTAINING PROTEIN"/>
    <property type="match status" value="1"/>
</dbReference>
<dbReference type="EMBL" id="CAXHTA020000016">
    <property type="protein sequence ID" value="CAL5226647.1"/>
    <property type="molecule type" value="Genomic_DNA"/>
</dbReference>
<accession>A0ABP1G3D7</accession>
<gene>
    <name evidence="7" type="primary">g9496</name>
    <name evidence="7" type="ORF">VP750_LOCUS8553</name>
</gene>
<organism evidence="7 8">
    <name type="scientific">Coccomyxa viridis</name>
    <dbReference type="NCBI Taxonomy" id="1274662"/>
    <lineage>
        <taxon>Eukaryota</taxon>
        <taxon>Viridiplantae</taxon>
        <taxon>Chlorophyta</taxon>
        <taxon>core chlorophytes</taxon>
        <taxon>Trebouxiophyceae</taxon>
        <taxon>Trebouxiophyceae incertae sedis</taxon>
        <taxon>Coccomyxaceae</taxon>
        <taxon>Coccomyxa</taxon>
    </lineage>
</organism>
<dbReference type="NCBIfam" id="TIGR01613">
    <property type="entry name" value="primase_Cterm"/>
    <property type="match status" value="1"/>
</dbReference>
<dbReference type="Pfam" id="PF08707">
    <property type="entry name" value="PriCT_2"/>
    <property type="match status" value="1"/>
</dbReference>
<evidence type="ECO:0000256" key="1">
    <source>
        <dbReference type="ARBA" id="ARBA00022741"/>
    </source>
</evidence>
<dbReference type="PANTHER" id="PTHR35372">
    <property type="entry name" value="ATP BINDING PROTEIN-RELATED"/>
    <property type="match status" value="1"/>
</dbReference>
<evidence type="ECO:0000256" key="5">
    <source>
        <dbReference type="SAM" id="MobiDB-lite"/>
    </source>
</evidence>
<evidence type="ECO:0000313" key="8">
    <source>
        <dbReference type="Proteomes" id="UP001497392"/>
    </source>
</evidence>
<dbReference type="Gene3D" id="3.40.50.300">
    <property type="entry name" value="P-loop containing nucleotide triphosphate hydrolases"/>
    <property type="match status" value="1"/>
</dbReference>
<feature type="coiled-coil region" evidence="4">
    <location>
        <begin position="428"/>
        <end position="455"/>
    </location>
</feature>
<dbReference type="InterPro" id="IPR014819">
    <property type="entry name" value="PriCT_2"/>
</dbReference>
<evidence type="ECO:0000256" key="2">
    <source>
        <dbReference type="ARBA" id="ARBA00022801"/>
    </source>
</evidence>
<evidence type="ECO:0000259" key="6">
    <source>
        <dbReference type="PROSITE" id="PS51206"/>
    </source>
</evidence>
<dbReference type="InterPro" id="IPR045455">
    <property type="entry name" value="NrS-1_pol-like_helicase"/>
</dbReference>
<dbReference type="Pfam" id="PF08706">
    <property type="entry name" value="D5_N"/>
    <property type="match status" value="1"/>
</dbReference>
<feature type="compositionally biased region" description="Low complexity" evidence="5">
    <location>
        <begin position="818"/>
        <end position="833"/>
    </location>
</feature>
<dbReference type="Proteomes" id="UP001497392">
    <property type="component" value="Unassembled WGS sequence"/>
</dbReference>
<dbReference type="SUPFAM" id="SSF52540">
    <property type="entry name" value="P-loop containing nucleoside triphosphate hydrolases"/>
    <property type="match status" value="1"/>
</dbReference>
<keyword evidence="8" id="KW-1185">Reference proteome</keyword>
<dbReference type="InterPro" id="IPR014818">
    <property type="entry name" value="Phage/plasmid_primase_P4_C"/>
</dbReference>
<keyword evidence="4" id="KW-0175">Coiled coil</keyword>
<reference evidence="7 8" key="1">
    <citation type="submission" date="2024-06" db="EMBL/GenBank/DDBJ databases">
        <authorList>
            <person name="Kraege A."/>
            <person name="Thomma B."/>
        </authorList>
    </citation>
    <scope>NUCLEOTIDE SEQUENCE [LARGE SCALE GENOMIC DNA]</scope>
</reference>
<dbReference type="InterPro" id="IPR027417">
    <property type="entry name" value="P-loop_NTPase"/>
</dbReference>